<proteinExistence type="predicted"/>
<evidence type="ECO:0000313" key="2">
    <source>
        <dbReference type="Proteomes" id="UP000067111"/>
    </source>
</evidence>
<dbReference type="EMBL" id="LRMR01000018">
    <property type="protein sequence ID" value="KWU49916.1"/>
    <property type="molecule type" value="Genomic_DNA"/>
</dbReference>
<protein>
    <submittedName>
        <fullName evidence="1">Addiction module protein</fullName>
    </submittedName>
</protein>
<dbReference type="OrthoDB" id="9800258at2"/>
<organism evidence="1 2">
    <name type="scientific">Pseudomonas palleroniana</name>
    <dbReference type="NCBI Taxonomy" id="191390"/>
    <lineage>
        <taxon>Bacteria</taxon>
        <taxon>Pseudomonadati</taxon>
        <taxon>Pseudomonadota</taxon>
        <taxon>Gammaproteobacteria</taxon>
        <taxon>Pseudomonadales</taxon>
        <taxon>Pseudomonadaceae</taxon>
        <taxon>Pseudomonas</taxon>
    </lineage>
</organism>
<evidence type="ECO:0000313" key="1">
    <source>
        <dbReference type="EMBL" id="KWU49916.1"/>
    </source>
</evidence>
<dbReference type="Proteomes" id="UP000067111">
    <property type="component" value="Unassembled WGS sequence"/>
</dbReference>
<dbReference type="NCBIfam" id="TIGR02683">
    <property type="entry name" value="upstrm_HI1419"/>
    <property type="match status" value="1"/>
</dbReference>
<accession>A0A0X7K2Q1</accession>
<gene>
    <name evidence="1" type="ORF">AWV77_15130</name>
</gene>
<dbReference type="AlphaFoldDB" id="A0A0X7K2Q1"/>
<dbReference type="PANTHER" id="PTHR41791:SF1">
    <property type="entry name" value="SSL7039 PROTEIN"/>
    <property type="match status" value="1"/>
</dbReference>
<comment type="caution">
    <text evidence="1">The sequence shown here is derived from an EMBL/GenBank/DDBJ whole genome shotgun (WGS) entry which is preliminary data.</text>
</comment>
<dbReference type="PIRSF" id="PIRSF028744">
    <property type="entry name" value="Addict_mod_HI1419"/>
    <property type="match status" value="1"/>
</dbReference>
<dbReference type="InterPro" id="IPR014056">
    <property type="entry name" value="TypeIITA-like_toxin_pred"/>
</dbReference>
<sequence>MIRFKRSAEFQEWFHSLRDKPARGRVLTRLDNATMGNFGDCETVGNGVSEMRIHYGPGYRVYFMRIGEVVYLLLIGGDKSTQQRDIQRAKQIADEFRKKGVVHD</sequence>
<dbReference type="PANTHER" id="PTHR41791">
    <property type="entry name" value="SSL7039 PROTEIN"/>
    <property type="match status" value="1"/>
</dbReference>
<name>A0A0X7K2Q1_9PSED</name>
<dbReference type="RefSeq" id="WP_060755039.1">
    <property type="nucleotide sequence ID" value="NZ_CP087111.1"/>
</dbReference>
<reference evidence="2" key="1">
    <citation type="submission" date="2016-01" db="EMBL/GenBank/DDBJ databases">
        <authorList>
            <person name="Gamez R.M."/>
            <person name="Rodriguez F."/>
            <person name="Bernal J.F."/>
            <person name="Agarwala R."/>
            <person name="Landsman D."/>
            <person name="Marino-Ramirez L."/>
        </authorList>
    </citation>
    <scope>NUCLEOTIDE SEQUENCE [LARGE SCALE GENOMIC DNA]</scope>
    <source>
        <strain evidence="2">Ps006</strain>
    </source>
</reference>